<dbReference type="KEGG" id="ngg:RG540_CH08590"/>
<dbReference type="HOGENOM" id="CLU_3357272_0_0_5"/>
<evidence type="ECO:0000313" key="2">
    <source>
        <dbReference type="Proteomes" id="UP000028181"/>
    </source>
</evidence>
<name>A0A068SLG2_NEOGA</name>
<accession>A0A068SLG2</accession>
<dbReference type="Proteomes" id="UP000028181">
    <property type="component" value="Chromosome I"/>
</dbReference>
<gene>
    <name evidence="1" type="ORF">RG540_CH08590</name>
</gene>
<sequence length="36" mass="4018">MAKGTDGSDLLIFVSDNNFSKEQKTQFIAFKVLARP</sequence>
<protein>
    <recommendedName>
        <fullName evidence="3">Phytase-like domain-containing protein</fullName>
    </recommendedName>
</protein>
<reference evidence="2" key="1">
    <citation type="journal article" date="2014" name="BMC Genomics">
        <title>Genome sequencing of two Neorhizobium galegae strains reveals a noeT gene responsible for the unusual acetylation of the nodulation factors.</title>
        <authorList>
            <person name="Osterman J."/>
            <person name="Marsh J."/>
            <person name="Laine P.K."/>
            <person name="Zeng Z."/>
            <person name="Alatalo E."/>
            <person name="Sullivan J.T."/>
            <person name="Young J.P."/>
            <person name="Thomas-Oates J."/>
            <person name="Paulin L."/>
            <person name="Lindstrom K."/>
        </authorList>
    </citation>
    <scope>NUCLEOTIDE SEQUENCE [LARGE SCALE GENOMIC DNA]</scope>
    <source>
        <strain evidence="2">HAMBI 540</strain>
    </source>
</reference>
<evidence type="ECO:0008006" key="3">
    <source>
        <dbReference type="Google" id="ProtNLM"/>
    </source>
</evidence>
<organism evidence="1 2">
    <name type="scientific">Neorhizobium galegae bv. orientalis str. HAMBI 540</name>
    <dbReference type="NCBI Taxonomy" id="1028800"/>
    <lineage>
        <taxon>Bacteria</taxon>
        <taxon>Pseudomonadati</taxon>
        <taxon>Pseudomonadota</taxon>
        <taxon>Alphaproteobacteria</taxon>
        <taxon>Hyphomicrobiales</taxon>
        <taxon>Rhizobiaceae</taxon>
        <taxon>Rhizobium/Agrobacterium group</taxon>
        <taxon>Neorhizobium</taxon>
    </lineage>
</organism>
<dbReference type="EMBL" id="HG938353">
    <property type="protein sequence ID" value="CDN47048.1"/>
    <property type="molecule type" value="Genomic_DNA"/>
</dbReference>
<keyword evidence="2" id="KW-1185">Reference proteome</keyword>
<proteinExistence type="predicted"/>
<dbReference type="AlphaFoldDB" id="A0A068SLG2"/>
<evidence type="ECO:0000313" key="1">
    <source>
        <dbReference type="EMBL" id="CDN47048.1"/>
    </source>
</evidence>